<organism evidence="2 3">
    <name type="scientific">Streptomyces sp. 900129855</name>
    <dbReference type="NCBI Taxonomy" id="3155129"/>
    <lineage>
        <taxon>Bacteria</taxon>
        <taxon>Bacillati</taxon>
        <taxon>Actinomycetota</taxon>
        <taxon>Actinomycetes</taxon>
        <taxon>Kitasatosporales</taxon>
        <taxon>Streptomycetaceae</taxon>
        <taxon>Streptomyces</taxon>
    </lineage>
</organism>
<dbReference type="Proteomes" id="UP001550739">
    <property type="component" value="Unassembled WGS sequence"/>
</dbReference>
<accession>A0ABV2ZZ24</accession>
<comment type="caution">
    <text evidence="2">The sequence shown here is derived from an EMBL/GenBank/DDBJ whole genome shotgun (WGS) entry which is preliminary data.</text>
</comment>
<evidence type="ECO:0000313" key="2">
    <source>
        <dbReference type="EMBL" id="MEU3787839.1"/>
    </source>
</evidence>
<feature type="domain" description="Aminoglycoside phosphotransferase" evidence="1">
    <location>
        <begin position="84"/>
        <end position="247"/>
    </location>
</feature>
<evidence type="ECO:0000313" key="3">
    <source>
        <dbReference type="Proteomes" id="UP001550739"/>
    </source>
</evidence>
<protein>
    <submittedName>
        <fullName evidence="2">Phosphotransferase</fullName>
    </submittedName>
</protein>
<name>A0ABV2ZZ24_9ACTN</name>
<proteinExistence type="predicted"/>
<gene>
    <name evidence="2" type="ORF">AB0E89_46305</name>
</gene>
<dbReference type="EMBL" id="JBEZVE010000055">
    <property type="protein sequence ID" value="MEU3787839.1"/>
    <property type="molecule type" value="Genomic_DNA"/>
</dbReference>
<evidence type="ECO:0000259" key="1">
    <source>
        <dbReference type="Pfam" id="PF01636"/>
    </source>
</evidence>
<sequence>MATISEPESAPFPNLAPLFDHPVLEQMELTVDYPNRGSLVAKVRTCNEEVVARTFRLRRPEGPFWGTLNDLFGVNPVHAGELLPIYSLLATSSPLRVPRVRRTADMDDRTWLIVDYLDDGPLASFQELSDAGLLTFGMRLAQIHKRGFTSLGTVSGTVRFDGSEFPRRLAYVMGSATTRAPGAPMELGREMRRRAEMLSPPKAGALVMPDMLPSQFLVRNHRISAVVDLDAYMVGPRELDFSCLELFLDDRSAELIHRGYGQVLPPPLMRPVRRLYRYFMWLLTVGPNSDLDAHMRQPHLFP</sequence>
<dbReference type="RefSeq" id="WP_361710543.1">
    <property type="nucleotide sequence ID" value="NZ_JBEZVE010000055.1"/>
</dbReference>
<dbReference type="SUPFAM" id="SSF56112">
    <property type="entry name" value="Protein kinase-like (PK-like)"/>
    <property type="match status" value="1"/>
</dbReference>
<dbReference type="Pfam" id="PF01636">
    <property type="entry name" value="APH"/>
    <property type="match status" value="1"/>
</dbReference>
<dbReference type="InterPro" id="IPR011009">
    <property type="entry name" value="Kinase-like_dom_sf"/>
</dbReference>
<reference evidence="2 3" key="1">
    <citation type="submission" date="2024-06" db="EMBL/GenBank/DDBJ databases">
        <title>The Natural Products Discovery Center: Release of the First 8490 Sequenced Strains for Exploring Actinobacteria Biosynthetic Diversity.</title>
        <authorList>
            <person name="Kalkreuter E."/>
            <person name="Kautsar S.A."/>
            <person name="Yang D."/>
            <person name="Bader C.D."/>
            <person name="Teijaro C.N."/>
            <person name="Fluegel L."/>
            <person name="Davis C.M."/>
            <person name="Simpson J.R."/>
            <person name="Lauterbach L."/>
            <person name="Steele A.D."/>
            <person name="Gui C."/>
            <person name="Meng S."/>
            <person name="Li G."/>
            <person name="Viehrig K."/>
            <person name="Ye F."/>
            <person name="Su P."/>
            <person name="Kiefer A.F."/>
            <person name="Nichols A."/>
            <person name="Cepeda A.J."/>
            <person name="Yan W."/>
            <person name="Fan B."/>
            <person name="Jiang Y."/>
            <person name="Adhikari A."/>
            <person name="Zheng C.-J."/>
            <person name="Schuster L."/>
            <person name="Cowan T.M."/>
            <person name="Smanski M.J."/>
            <person name="Chevrette M.G."/>
            <person name="De Carvalho L.P.S."/>
            <person name="Shen B."/>
        </authorList>
    </citation>
    <scope>NUCLEOTIDE SEQUENCE [LARGE SCALE GENOMIC DNA]</scope>
    <source>
        <strain evidence="2 3">NPDC033843</strain>
    </source>
</reference>
<dbReference type="InterPro" id="IPR002575">
    <property type="entry name" value="Aminoglycoside_PTrfase"/>
</dbReference>
<keyword evidence="3" id="KW-1185">Reference proteome</keyword>